<accession>A0A1V6YBT8</accession>
<dbReference type="AlphaFoldDB" id="A0A1V6YBT8"/>
<keyword evidence="2" id="KW-1185">Reference proteome</keyword>
<name>A0A1V6YBT8_PENNA</name>
<comment type="caution">
    <text evidence="1">The sequence shown here is derived from an EMBL/GenBank/DDBJ whole genome shotgun (WGS) entry which is preliminary data.</text>
</comment>
<reference evidence="2" key="1">
    <citation type="journal article" date="2017" name="Nat. Microbiol.">
        <title>Global analysis of biosynthetic gene clusters reveals vast potential of secondary metabolite production in Penicillium species.</title>
        <authorList>
            <person name="Nielsen J.C."/>
            <person name="Grijseels S."/>
            <person name="Prigent S."/>
            <person name="Ji B."/>
            <person name="Dainat J."/>
            <person name="Nielsen K.F."/>
            <person name="Frisvad J.C."/>
            <person name="Workman M."/>
            <person name="Nielsen J."/>
        </authorList>
    </citation>
    <scope>NUCLEOTIDE SEQUENCE [LARGE SCALE GENOMIC DNA]</scope>
    <source>
        <strain evidence="2">IBT 13039</strain>
    </source>
</reference>
<evidence type="ECO:0000313" key="2">
    <source>
        <dbReference type="Proteomes" id="UP000191691"/>
    </source>
</evidence>
<proteinExistence type="predicted"/>
<evidence type="ECO:0000313" key="1">
    <source>
        <dbReference type="EMBL" id="OQE84788.1"/>
    </source>
</evidence>
<dbReference type="Proteomes" id="UP000191691">
    <property type="component" value="Unassembled WGS sequence"/>
</dbReference>
<protein>
    <submittedName>
        <fullName evidence="1">Uncharacterized protein</fullName>
    </submittedName>
</protein>
<gene>
    <name evidence="1" type="ORF">PENNAL_c0026G04869</name>
</gene>
<sequence length="176" mass="19827">MINGPSEVEIGQIISILKEKLNAATIPAPVPEDILSEAVRRGRKKGGTRRGNVAIAPIVKRTKRMSRNRRLINLVMKNDSVMNEKSLPFSRTWNRNPLIDQVRSRKARGPSSETDNPECPLHAHALKERIQYEANHSTAESTRRIYDAIRDSTLRSEILRRRDGDDHKAETGSAGQ</sequence>
<dbReference type="EMBL" id="MOOB01000026">
    <property type="protein sequence ID" value="OQE84788.1"/>
    <property type="molecule type" value="Genomic_DNA"/>
</dbReference>
<organism evidence="1 2">
    <name type="scientific">Penicillium nalgiovense</name>
    <dbReference type="NCBI Taxonomy" id="60175"/>
    <lineage>
        <taxon>Eukaryota</taxon>
        <taxon>Fungi</taxon>
        <taxon>Dikarya</taxon>
        <taxon>Ascomycota</taxon>
        <taxon>Pezizomycotina</taxon>
        <taxon>Eurotiomycetes</taxon>
        <taxon>Eurotiomycetidae</taxon>
        <taxon>Eurotiales</taxon>
        <taxon>Aspergillaceae</taxon>
        <taxon>Penicillium</taxon>
    </lineage>
</organism>